<dbReference type="Pfam" id="PF22691">
    <property type="entry name" value="Thiolase_C_1"/>
    <property type="match status" value="1"/>
</dbReference>
<dbReference type="PANTHER" id="PTHR42870:SF1">
    <property type="entry name" value="NON-SPECIFIC LIPID-TRANSFER PROTEIN-LIKE 2"/>
    <property type="match status" value="1"/>
</dbReference>
<reference evidence="2" key="1">
    <citation type="journal article" date="2014" name="Front. Microbiol.">
        <title>High frequency of phylogenetically diverse reductive dehalogenase-homologous genes in deep subseafloor sedimentary metagenomes.</title>
        <authorList>
            <person name="Kawai M."/>
            <person name="Futagami T."/>
            <person name="Toyoda A."/>
            <person name="Takaki Y."/>
            <person name="Nishi S."/>
            <person name="Hori S."/>
            <person name="Arai W."/>
            <person name="Tsubouchi T."/>
            <person name="Morono Y."/>
            <person name="Uchiyama I."/>
            <person name="Ito T."/>
            <person name="Fujiyama A."/>
            <person name="Inagaki F."/>
            <person name="Takami H."/>
        </authorList>
    </citation>
    <scope>NUCLEOTIDE SEQUENCE</scope>
    <source>
        <strain evidence="2">Expedition CK06-06</strain>
    </source>
</reference>
<feature type="domain" description="Thiolase C-terminal" evidence="1">
    <location>
        <begin position="91"/>
        <end position="225"/>
    </location>
</feature>
<feature type="non-terminal residue" evidence="2">
    <location>
        <position position="1"/>
    </location>
</feature>
<gene>
    <name evidence="2" type="ORF">S01H1_36768</name>
</gene>
<dbReference type="GO" id="GO:0016746">
    <property type="term" value="F:acyltransferase activity"/>
    <property type="evidence" value="ECO:0007669"/>
    <property type="project" value="InterPro"/>
</dbReference>
<proteinExistence type="predicted"/>
<name>X0V702_9ZZZZ</name>
<sequence length="227" mass="23967">TPEQCAKAVVRNRRNARNNPFAQEPMDVTVDDVIGSRILASPIRLLDTKPISDGACAMIMTTEEKAKKLTKKPVWIAGVSNCYETHYLGDRELADCDALVKAAKKAYSMAGINDPLSQIDVAEISTEYSYQEPLWLEGLGFCGRGEGGKLVESGAIEMGGQLPVNPSGGVLPGNPNGVAGMARIAEAVLQLRGEAGAGQVEGAKVALAHGYTGICGQHQAVMILANM</sequence>
<dbReference type="Gene3D" id="3.40.47.10">
    <property type="match status" value="1"/>
</dbReference>
<dbReference type="PANTHER" id="PTHR42870">
    <property type="entry name" value="ACETYL-COA C-ACETYLTRANSFERASE"/>
    <property type="match status" value="1"/>
</dbReference>
<dbReference type="InterPro" id="IPR055140">
    <property type="entry name" value="Thiolase_C_2"/>
</dbReference>
<dbReference type="AlphaFoldDB" id="X0V702"/>
<protein>
    <recommendedName>
        <fullName evidence="1">Thiolase C-terminal domain-containing protein</fullName>
    </recommendedName>
</protein>
<accession>X0V702</accession>
<evidence type="ECO:0000259" key="1">
    <source>
        <dbReference type="Pfam" id="PF22691"/>
    </source>
</evidence>
<dbReference type="EMBL" id="BARS01023061">
    <property type="protein sequence ID" value="GAG07152.1"/>
    <property type="molecule type" value="Genomic_DNA"/>
</dbReference>
<comment type="caution">
    <text evidence="2">The sequence shown here is derived from an EMBL/GenBank/DDBJ whole genome shotgun (WGS) entry which is preliminary data.</text>
</comment>
<dbReference type="SUPFAM" id="SSF53901">
    <property type="entry name" value="Thiolase-like"/>
    <property type="match status" value="2"/>
</dbReference>
<dbReference type="InterPro" id="IPR016039">
    <property type="entry name" value="Thiolase-like"/>
</dbReference>
<organism evidence="2">
    <name type="scientific">marine sediment metagenome</name>
    <dbReference type="NCBI Taxonomy" id="412755"/>
    <lineage>
        <taxon>unclassified sequences</taxon>
        <taxon>metagenomes</taxon>
        <taxon>ecological metagenomes</taxon>
    </lineage>
</organism>
<evidence type="ECO:0000313" key="2">
    <source>
        <dbReference type="EMBL" id="GAG07152.1"/>
    </source>
</evidence>
<dbReference type="CDD" id="cd00829">
    <property type="entry name" value="SCP-x_thiolase"/>
    <property type="match status" value="1"/>
</dbReference>